<dbReference type="EnsemblPlants" id="QL03p006349:mrna">
    <property type="protein sequence ID" value="QL03p006349:mrna"/>
    <property type="gene ID" value="QL03p006349"/>
</dbReference>
<keyword evidence="2" id="KW-1185">Reference proteome</keyword>
<sequence length="129" mass="13890">MEAGLKVFEFIPKWNVLACTSLIAGNVNKGALSRDKDAGNWVHSCVCQLGCDPFESNLNFNVILATAIMDMGTSIGTSIHAYILKTNNGADTFIGTALVGMYSKIGNAISAQEIFSKLEKKDEMACARH</sequence>
<accession>A0A7N2L497</accession>
<reference evidence="1" key="2">
    <citation type="submission" date="2021-01" db="UniProtKB">
        <authorList>
            <consortium name="EnsemblPlants"/>
        </authorList>
    </citation>
    <scope>IDENTIFICATION</scope>
</reference>
<dbReference type="PANTHER" id="PTHR47926">
    <property type="entry name" value="PENTATRICOPEPTIDE REPEAT-CONTAINING PROTEIN"/>
    <property type="match status" value="1"/>
</dbReference>
<organism evidence="1 2">
    <name type="scientific">Quercus lobata</name>
    <name type="common">Valley oak</name>
    <dbReference type="NCBI Taxonomy" id="97700"/>
    <lineage>
        <taxon>Eukaryota</taxon>
        <taxon>Viridiplantae</taxon>
        <taxon>Streptophyta</taxon>
        <taxon>Embryophyta</taxon>
        <taxon>Tracheophyta</taxon>
        <taxon>Spermatophyta</taxon>
        <taxon>Magnoliopsida</taxon>
        <taxon>eudicotyledons</taxon>
        <taxon>Gunneridae</taxon>
        <taxon>Pentapetalae</taxon>
        <taxon>rosids</taxon>
        <taxon>fabids</taxon>
        <taxon>Fagales</taxon>
        <taxon>Fagaceae</taxon>
        <taxon>Quercus</taxon>
    </lineage>
</organism>
<dbReference type="EMBL" id="LRBV02000003">
    <property type="status" value="NOT_ANNOTATED_CDS"/>
    <property type="molecule type" value="Genomic_DNA"/>
</dbReference>
<dbReference type="GO" id="GO:0009451">
    <property type="term" value="P:RNA modification"/>
    <property type="evidence" value="ECO:0007669"/>
    <property type="project" value="InterPro"/>
</dbReference>
<dbReference type="InParanoid" id="A0A7N2L497"/>
<dbReference type="InterPro" id="IPR046960">
    <property type="entry name" value="PPR_At4g14850-like_plant"/>
</dbReference>
<dbReference type="AlphaFoldDB" id="A0A7N2L497"/>
<dbReference type="GO" id="GO:0003723">
    <property type="term" value="F:RNA binding"/>
    <property type="evidence" value="ECO:0007669"/>
    <property type="project" value="InterPro"/>
</dbReference>
<evidence type="ECO:0000313" key="1">
    <source>
        <dbReference type="EnsemblPlants" id="QL03p006349:mrna"/>
    </source>
</evidence>
<dbReference type="Proteomes" id="UP000594261">
    <property type="component" value="Chromosome 3"/>
</dbReference>
<name>A0A7N2L497_QUELO</name>
<dbReference type="Gramene" id="QL03p006349:mrna">
    <property type="protein sequence ID" value="QL03p006349:mrna"/>
    <property type="gene ID" value="QL03p006349"/>
</dbReference>
<evidence type="ECO:0000313" key="2">
    <source>
        <dbReference type="Proteomes" id="UP000594261"/>
    </source>
</evidence>
<protein>
    <recommendedName>
        <fullName evidence="3">Pentatricopeptide repeat-containing protein</fullName>
    </recommendedName>
</protein>
<evidence type="ECO:0008006" key="3">
    <source>
        <dbReference type="Google" id="ProtNLM"/>
    </source>
</evidence>
<proteinExistence type="predicted"/>
<reference evidence="1 2" key="1">
    <citation type="journal article" date="2016" name="G3 (Bethesda)">
        <title>First Draft Assembly and Annotation of the Genome of a California Endemic Oak Quercus lobata Nee (Fagaceae).</title>
        <authorList>
            <person name="Sork V.L."/>
            <person name="Fitz-Gibbon S.T."/>
            <person name="Puiu D."/>
            <person name="Crepeau M."/>
            <person name="Gugger P.F."/>
            <person name="Sherman R."/>
            <person name="Stevens K."/>
            <person name="Langley C.H."/>
            <person name="Pellegrini M."/>
            <person name="Salzberg S.L."/>
        </authorList>
    </citation>
    <scope>NUCLEOTIDE SEQUENCE [LARGE SCALE GENOMIC DNA]</scope>
    <source>
        <strain evidence="1 2">cv. SW786</strain>
    </source>
</reference>